<keyword evidence="2" id="KW-1133">Transmembrane helix</keyword>
<proteinExistence type="predicted"/>
<dbReference type="PROSITE" id="PS50132">
    <property type="entry name" value="RGS"/>
    <property type="match status" value="1"/>
</dbReference>
<feature type="compositionally biased region" description="Polar residues" evidence="1">
    <location>
        <begin position="571"/>
        <end position="581"/>
    </location>
</feature>
<feature type="transmembrane region" description="Helical" evidence="2">
    <location>
        <begin position="197"/>
        <end position="217"/>
    </location>
</feature>
<feature type="transmembrane region" description="Helical" evidence="2">
    <location>
        <begin position="307"/>
        <end position="326"/>
    </location>
</feature>
<feature type="transmembrane region" description="Helical" evidence="2">
    <location>
        <begin position="115"/>
        <end position="141"/>
    </location>
</feature>
<dbReference type="AlphaFoldDB" id="A0A0L0FT64"/>
<protein>
    <recommendedName>
        <fullName evidence="3">RGS domain-containing protein</fullName>
    </recommendedName>
</protein>
<feature type="region of interest" description="Disordered" evidence="1">
    <location>
        <begin position="545"/>
        <end position="581"/>
    </location>
</feature>
<organism evidence="4 5">
    <name type="scientific">Sphaeroforma arctica JP610</name>
    <dbReference type="NCBI Taxonomy" id="667725"/>
    <lineage>
        <taxon>Eukaryota</taxon>
        <taxon>Ichthyosporea</taxon>
        <taxon>Ichthyophonida</taxon>
        <taxon>Sphaeroforma</taxon>
    </lineage>
</organism>
<dbReference type="Pfam" id="PF00615">
    <property type="entry name" value="RGS"/>
    <property type="match status" value="1"/>
</dbReference>
<evidence type="ECO:0000313" key="4">
    <source>
        <dbReference type="EMBL" id="KNC79756.1"/>
    </source>
</evidence>
<keyword evidence="2" id="KW-0472">Membrane</keyword>
<feature type="transmembrane region" description="Helical" evidence="2">
    <location>
        <begin position="237"/>
        <end position="262"/>
    </location>
</feature>
<dbReference type="GeneID" id="25908360"/>
<dbReference type="RefSeq" id="XP_014153658.1">
    <property type="nucleotide sequence ID" value="XM_014298183.1"/>
</dbReference>
<accession>A0A0L0FT64</accession>
<dbReference type="SUPFAM" id="SSF48097">
    <property type="entry name" value="Regulator of G-protein signaling, RGS"/>
    <property type="match status" value="1"/>
</dbReference>
<keyword evidence="2" id="KW-0812">Transmembrane</keyword>
<feature type="transmembrane region" description="Helical" evidence="2">
    <location>
        <begin position="153"/>
        <end position="177"/>
    </location>
</feature>
<dbReference type="InterPro" id="IPR016137">
    <property type="entry name" value="RGS"/>
</dbReference>
<gene>
    <name evidence="4" type="ORF">SARC_07856</name>
</gene>
<dbReference type="InterPro" id="IPR036305">
    <property type="entry name" value="RGS_sf"/>
</dbReference>
<evidence type="ECO:0000259" key="3">
    <source>
        <dbReference type="PROSITE" id="PS50132"/>
    </source>
</evidence>
<evidence type="ECO:0000256" key="1">
    <source>
        <dbReference type="SAM" id="MobiDB-lite"/>
    </source>
</evidence>
<evidence type="ECO:0000313" key="5">
    <source>
        <dbReference type="Proteomes" id="UP000054560"/>
    </source>
</evidence>
<feature type="domain" description="RGS" evidence="3">
    <location>
        <begin position="393"/>
        <end position="511"/>
    </location>
</feature>
<evidence type="ECO:0000256" key="2">
    <source>
        <dbReference type="SAM" id="Phobius"/>
    </source>
</evidence>
<keyword evidence="5" id="KW-1185">Reference proteome</keyword>
<dbReference type="Proteomes" id="UP000054560">
    <property type="component" value="Unassembled WGS sequence"/>
</dbReference>
<reference evidence="4 5" key="1">
    <citation type="submission" date="2011-02" db="EMBL/GenBank/DDBJ databases">
        <title>The Genome Sequence of Sphaeroforma arctica JP610.</title>
        <authorList>
            <consortium name="The Broad Institute Genome Sequencing Platform"/>
            <person name="Russ C."/>
            <person name="Cuomo C."/>
            <person name="Young S.K."/>
            <person name="Zeng Q."/>
            <person name="Gargeya S."/>
            <person name="Alvarado L."/>
            <person name="Berlin A."/>
            <person name="Chapman S.B."/>
            <person name="Chen Z."/>
            <person name="Freedman E."/>
            <person name="Gellesch M."/>
            <person name="Goldberg J."/>
            <person name="Griggs A."/>
            <person name="Gujja S."/>
            <person name="Heilman E."/>
            <person name="Heiman D."/>
            <person name="Howarth C."/>
            <person name="Mehta T."/>
            <person name="Neiman D."/>
            <person name="Pearson M."/>
            <person name="Roberts A."/>
            <person name="Saif S."/>
            <person name="Shea T."/>
            <person name="Shenoy N."/>
            <person name="Sisk P."/>
            <person name="Stolte C."/>
            <person name="Sykes S."/>
            <person name="White J."/>
            <person name="Yandava C."/>
            <person name="Burger G."/>
            <person name="Gray M.W."/>
            <person name="Holland P.W.H."/>
            <person name="King N."/>
            <person name="Lang F.B.F."/>
            <person name="Roger A.J."/>
            <person name="Ruiz-Trillo I."/>
            <person name="Haas B."/>
            <person name="Nusbaum C."/>
            <person name="Birren B."/>
        </authorList>
    </citation>
    <scope>NUCLEOTIDE SEQUENCE [LARGE SCALE GENOMIC DNA]</scope>
    <source>
        <strain evidence="4 5">JP610</strain>
    </source>
</reference>
<feature type="transmembrane region" description="Helical" evidence="2">
    <location>
        <begin position="74"/>
        <end position="95"/>
    </location>
</feature>
<feature type="transmembrane region" description="Helical" evidence="2">
    <location>
        <begin position="274"/>
        <end position="295"/>
    </location>
</feature>
<feature type="transmembrane region" description="Helical" evidence="2">
    <location>
        <begin position="338"/>
        <end position="361"/>
    </location>
</feature>
<dbReference type="Gene3D" id="1.10.167.10">
    <property type="entry name" value="Regulator of G-protein Signalling 4, domain 2"/>
    <property type="match status" value="1"/>
</dbReference>
<name>A0A0L0FT64_9EUKA</name>
<sequence>MSAPTRSEIIPSDVRVDCDVEIPITMCEPITTSNKREALDKKNPNDMSAFCTGQNHCSTLPVADVDRPDIVARVANITAIVVCVFIFALAAVLFWRCESTPGTLNDGEIVYGDEIFRYMLIMQIPTIVLLVALLLFFIVFWNEPEVCSRHHAFIAHFWAAAFSGCVFTIAWAAVMLQVTSLEALNEDGSYKSTFTEIVLWLFICEWFCEAMMLSAVVSRMYFMHVVFNNGSSAQPKYWLSVAIHTAIFIVSMTPQLVCYYGQKDCSVLEFRIGNLFYEAVLCGRYFYYLAFTNVSSFQYFLDFKTNIRVFAAFFVFYWSTMIYSCATNSYDTISYFRLFIHPCLVWLFTLDNFLLVVLRVLSRRFGKSTLLQNYDLLGQYYEELQYGKCVGCLLFNHETRDILLSYAGSRHCAEAVEFEICIAECKQLEKQSVQEARDMARDCTEIFVRVNSSKEINIKRTVRNRIIDLVNKDSYKDIDDLFYQASFEILNQISQNLLSGFYQTPEFIAFQQECDNRSKLTEALRVNGLIVVDNVPDSMVALTVEARPSNEQADTGSNRKEKGISNVDIGTGQSLEIPNNS</sequence>
<dbReference type="InterPro" id="IPR044926">
    <property type="entry name" value="RGS_subdomain_2"/>
</dbReference>
<dbReference type="EMBL" id="KQ242250">
    <property type="protein sequence ID" value="KNC79756.1"/>
    <property type="molecule type" value="Genomic_DNA"/>
</dbReference>